<reference evidence="2 3" key="1">
    <citation type="submission" date="2011-08" db="EMBL/GenBank/DDBJ databases">
        <authorList>
            <person name="Liu Z.J."/>
            <person name="Shi F.L."/>
            <person name="Lu J.Q."/>
            <person name="Li M."/>
            <person name="Wang Z.L."/>
        </authorList>
    </citation>
    <scope>NUCLEOTIDE SEQUENCE [LARGE SCALE GENOMIC DNA]</scope>
    <source>
        <strain evidence="2 3">USNM 41457</strain>
    </source>
</reference>
<keyword evidence="1" id="KW-0732">Signal</keyword>
<evidence type="ECO:0000313" key="3">
    <source>
        <dbReference type="Proteomes" id="UP000003163"/>
    </source>
</evidence>
<dbReference type="VEuPathDB" id="MicrosporidiaDB:EDEG_00262"/>
<organism evidence="2 3">
    <name type="scientific">Edhazardia aedis (strain USNM 41457)</name>
    <name type="common">Microsporidian parasite</name>
    <dbReference type="NCBI Taxonomy" id="1003232"/>
    <lineage>
        <taxon>Eukaryota</taxon>
        <taxon>Fungi</taxon>
        <taxon>Fungi incertae sedis</taxon>
        <taxon>Microsporidia</taxon>
        <taxon>Edhazardia</taxon>
    </lineage>
</organism>
<dbReference type="EMBL" id="AFBI03000003">
    <property type="protein sequence ID" value="EJW02608.1"/>
    <property type="molecule type" value="Genomic_DNA"/>
</dbReference>
<dbReference type="InParanoid" id="J8ZSI6"/>
<proteinExistence type="predicted"/>
<feature type="signal peptide" evidence="1">
    <location>
        <begin position="1"/>
        <end position="23"/>
    </location>
</feature>
<keyword evidence="3" id="KW-1185">Reference proteome</keyword>
<dbReference type="HOGENOM" id="CLU_1427962_0_0_1"/>
<name>J8ZSI6_EDHAE</name>
<protein>
    <submittedName>
        <fullName evidence="2">Uncharacterized protein</fullName>
    </submittedName>
</protein>
<reference evidence="3" key="2">
    <citation type="submission" date="2015-07" db="EMBL/GenBank/DDBJ databases">
        <title>Contrasting host-pathogen interactions and genome evolution in two generalist and specialist microsporidian pathogens of mosquitoes.</title>
        <authorList>
            <consortium name="The Broad Institute Genomics Platform"/>
            <consortium name="The Broad Institute Genome Sequencing Center for Infectious Disease"/>
            <person name="Cuomo C.A."/>
            <person name="Sanscrainte N.D."/>
            <person name="Goldberg J.M."/>
            <person name="Heiman D."/>
            <person name="Young S."/>
            <person name="Zeng Q."/>
            <person name="Becnel J.J."/>
            <person name="Birren B.W."/>
        </authorList>
    </citation>
    <scope>NUCLEOTIDE SEQUENCE [LARGE SCALE GENOMIC DNA]</scope>
    <source>
        <strain evidence="3">USNM 41457</strain>
    </source>
</reference>
<feature type="chain" id="PRO_5003820491" evidence="1">
    <location>
        <begin position="24"/>
        <end position="190"/>
    </location>
</feature>
<sequence length="190" mass="22262">MPSFHLLLMIVYVSLVINNSTKKQNSSQIDKTEKSYQEYKCNSSEIKYSETEKDDNEFLVKNNFFDIKEFEAMSRDQKVMTLENLIVKLRYEMNMFNEAVYNLPVTVEVTNIHQKVRETLKLQKKIWGLLISVCEMLIHSDGKIDSIDHTFLCFEKKYLSNEFFLISNTVNSKISKIIQSEMNPCVTVKS</sequence>
<dbReference type="AlphaFoldDB" id="J8ZSI6"/>
<accession>J8ZSI6</accession>
<comment type="caution">
    <text evidence="2">The sequence shown here is derived from an EMBL/GenBank/DDBJ whole genome shotgun (WGS) entry which is preliminary data.</text>
</comment>
<evidence type="ECO:0000313" key="2">
    <source>
        <dbReference type="EMBL" id="EJW02608.1"/>
    </source>
</evidence>
<dbReference type="Proteomes" id="UP000003163">
    <property type="component" value="Unassembled WGS sequence"/>
</dbReference>
<gene>
    <name evidence="2" type="ORF">EDEG_00262</name>
</gene>
<evidence type="ECO:0000256" key="1">
    <source>
        <dbReference type="SAM" id="SignalP"/>
    </source>
</evidence>